<accession>A0ABV3F5Q2</accession>
<dbReference type="InterPro" id="IPR000731">
    <property type="entry name" value="SSD"/>
</dbReference>
<feature type="transmembrane region" description="Helical" evidence="8">
    <location>
        <begin position="662"/>
        <end position="692"/>
    </location>
</feature>
<evidence type="ECO:0000256" key="8">
    <source>
        <dbReference type="SAM" id="Phobius"/>
    </source>
</evidence>
<evidence type="ECO:0000256" key="7">
    <source>
        <dbReference type="SAM" id="MobiDB-lite"/>
    </source>
</evidence>
<feature type="domain" description="SSD" evidence="9">
    <location>
        <begin position="194"/>
        <end position="326"/>
    </location>
</feature>
<feature type="transmembrane region" description="Helical" evidence="8">
    <location>
        <begin position="637"/>
        <end position="656"/>
    </location>
</feature>
<dbReference type="Proteomes" id="UP001551658">
    <property type="component" value="Unassembled WGS sequence"/>
</dbReference>
<dbReference type="PRINTS" id="PR00702">
    <property type="entry name" value="ACRIFLAVINRP"/>
</dbReference>
<feature type="transmembrane region" description="Helical" evidence="8">
    <location>
        <begin position="525"/>
        <end position="544"/>
    </location>
</feature>
<feature type="transmembrane region" description="Helical" evidence="8">
    <location>
        <begin position="303"/>
        <end position="328"/>
    </location>
</feature>
<keyword evidence="5 8" id="KW-1133">Transmembrane helix</keyword>
<dbReference type="PANTHER" id="PTHR33406">
    <property type="entry name" value="MEMBRANE PROTEIN MJ1562-RELATED"/>
    <property type="match status" value="1"/>
</dbReference>
<feature type="transmembrane region" description="Helical" evidence="8">
    <location>
        <begin position="587"/>
        <end position="607"/>
    </location>
</feature>
<evidence type="ECO:0000259" key="9">
    <source>
        <dbReference type="PROSITE" id="PS50156"/>
    </source>
</evidence>
<feature type="transmembrane region" description="Helical" evidence="8">
    <location>
        <begin position="556"/>
        <end position="575"/>
    </location>
</feature>
<proteinExistence type="inferred from homology"/>
<dbReference type="InterPro" id="IPR001036">
    <property type="entry name" value="Acrflvin-R"/>
</dbReference>
<evidence type="ECO:0000256" key="5">
    <source>
        <dbReference type="ARBA" id="ARBA00022989"/>
    </source>
</evidence>
<feature type="region of interest" description="Disordered" evidence="7">
    <location>
        <begin position="717"/>
        <end position="741"/>
    </location>
</feature>
<dbReference type="RefSeq" id="WP_357976482.1">
    <property type="nucleotide sequence ID" value="NZ_JBFAIH010000004.1"/>
</dbReference>
<keyword evidence="6 8" id="KW-0472">Membrane</keyword>
<comment type="similarity">
    <text evidence="2">Belongs to the resistance-nodulation-cell division (RND) (TC 2.A.6) family. MmpL subfamily.</text>
</comment>
<comment type="caution">
    <text evidence="10">The sequence shown here is derived from an EMBL/GenBank/DDBJ whole genome shotgun (WGS) entry which is preliminary data.</text>
</comment>
<evidence type="ECO:0000256" key="6">
    <source>
        <dbReference type="ARBA" id="ARBA00023136"/>
    </source>
</evidence>
<evidence type="ECO:0000256" key="3">
    <source>
        <dbReference type="ARBA" id="ARBA00022475"/>
    </source>
</evidence>
<protein>
    <submittedName>
        <fullName evidence="10">MMPL family transporter</fullName>
    </submittedName>
</protein>
<evidence type="ECO:0000256" key="1">
    <source>
        <dbReference type="ARBA" id="ARBA00004651"/>
    </source>
</evidence>
<keyword evidence="3" id="KW-1003">Cell membrane</keyword>
<gene>
    <name evidence="10" type="ORF">AB0H72_09980</name>
</gene>
<feature type="transmembrane region" description="Helical" evidence="8">
    <location>
        <begin position="204"/>
        <end position="222"/>
    </location>
</feature>
<evidence type="ECO:0000313" key="11">
    <source>
        <dbReference type="Proteomes" id="UP001551658"/>
    </source>
</evidence>
<comment type="subcellular location">
    <subcellularLocation>
        <location evidence="1">Cell membrane</location>
        <topology evidence="1">Multi-pass membrane protein</topology>
    </subcellularLocation>
</comment>
<evidence type="ECO:0000313" key="10">
    <source>
        <dbReference type="EMBL" id="MEV0363018.1"/>
    </source>
</evidence>
<dbReference type="SUPFAM" id="SSF82866">
    <property type="entry name" value="Multidrug efflux transporter AcrB transmembrane domain"/>
    <property type="match status" value="2"/>
</dbReference>
<dbReference type="Gene3D" id="1.20.1640.10">
    <property type="entry name" value="Multidrug efflux transporter AcrB transmembrane domain"/>
    <property type="match status" value="2"/>
</dbReference>
<feature type="transmembrane region" description="Helical" evidence="8">
    <location>
        <begin position="228"/>
        <end position="248"/>
    </location>
</feature>
<dbReference type="Pfam" id="PF03176">
    <property type="entry name" value="MMPL"/>
    <property type="match status" value="2"/>
</dbReference>
<evidence type="ECO:0000256" key="2">
    <source>
        <dbReference type="ARBA" id="ARBA00010157"/>
    </source>
</evidence>
<evidence type="ECO:0000256" key="4">
    <source>
        <dbReference type="ARBA" id="ARBA00022692"/>
    </source>
</evidence>
<dbReference type="PROSITE" id="PS50156">
    <property type="entry name" value="SSD"/>
    <property type="match status" value="1"/>
</dbReference>
<dbReference type="PANTHER" id="PTHR33406:SF11">
    <property type="entry name" value="MEMBRANE PROTEIN SCO6666-RELATED"/>
    <property type="match status" value="1"/>
</dbReference>
<organism evidence="10 11">
    <name type="scientific">Nocardia fusca</name>
    <dbReference type="NCBI Taxonomy" id="941183"/>
    <lineage>
        <taxon>Bacteria</taxon>
        <taxon>Bacillati</taxon>
        <taxon>Actinomycetota</taxon>
        <taxon>Actinomycetes</taxon>
        <taxon>Mycobacteriales</taxon>
        <taxon>Nocardiaceae</taxon>
        <taxon>Nocardia</taxon>
    </lineage>
</organism>
<keyword evidence="11" id="KW-1185">Reference proteome</keyword>
<dbReference type="EMBL" id="JBFAIH010000004">
    <property type="protein sequence ID" value="MEV0363018.1"/>
    <property type="molecule type" value="Genomic_DNA"/>
</dbReference>
<keyword evidence="4 8" id="KW-0812">Transmembrane</keyword>
<feature type="transmembrane region" description="Helical" evidence="8">
    <location>
        <begin position="269"/>
        <end position="297"/>
    </location>
</feature>
<dbReference type="InterPro" id="IPR004869">
    <property type="entry name" value="MMPL_dom"/>
</dbReference>
<reference evidence="10 11" key="1">
    <citation type="submission" date="2024-06" db="EMBL/GenBank/DDBJ databases">
        <title>The Natural Products Discovery Center: Release of the First 8490 Sequenced Strains for Exploring Actinobacteria Biosynthetic Diversity.</title>
        <authorList>
            <person name="Kalkreuter E."/>
            <person name="Kautsar S.A."/>
            <person name="Yang D."/>
            <person name="Bader C.D."/>
            <person name="Teijaro C.N."/>
            <person name="Fluegel L."/>
            <person name="Davis C.M."/>
            <person name="Simpson J.R."/>
            <person name="Lauterbach L."/>
            <person name="Steele A.D."/>
            <person name="Gui C."/>
            <person name="Meng S."/>
            <person name="Li G."/>
            <person name="Viehrig K."/>
            <person name="Ye F."/>
            <person name="Su P."/>
            <person name="Kiefer A.F."/>
            <person name="Nichols A."/>
            <person name="Cepeda A.J."/>
            <person name="Yan W."/>
            <person name="Fan B."/>
            <person name="Jiang Y."/>
            <person name="Adhikari A."/>
            <person name="Zheng C.-J."/>
            <person name="Schuster L."/>
            <person name="Cowan T.M."/>
            <person name="Smanski M.J."/>
            <person name="Chevrette M.G."/>
            <person name="De Carvalho L.P.S."/>
            <person name="Shen B."/>
        </authorList>
    </citation>
    <scope>NUCLEOTIDE SEQUENCE [LARGE SCALE GENOMIC DNA]</scope>
    <source>
        <strain evidence="10 11">NPDC050671</strain>
    </source>
</reference>
<feature type="transmembrane region" description="Helical" evidence="8">
    <location>
        <begin position="369"/>
        <end position="387"/>
    </location>
</feature>
<name>A0ABV3F5Q2_9NOCA</name>
<sequence>MSTLLYRIGRFSFRARRLVLLCWMLLVAVLGAGAAILASPSATSFSLPGTQSQEALDLLAERFAEVPLDGGSAQIVFVAENGTVTDPALRRQITQVVDAAARAAEVAAVRTPFDSGLISADRRIAVAEVTYAVSFEAVRDSSRQELMDLVDRSGSADLRVAVGGDVMELMPDVSKELIGLLIAAVVLVITLGSLVAAGMSLVTGVTGVAVGLLGILAATAFLDLGVTTPILALMLGLAVGIDYALFIVSRYTHELTRNPDPEEAIGRAVGTAGSAVLFAGLTVVIALLGLGVVGIGLLTEMGVAAAVTVVVAVLVAVTLLPALLGFAGRRVLPRGRRRQSAEGAPPAATGRPRFTLGQRWASLTTRRPVTTLIVALLGLGALTFPALDLRLGVPDQGTYPEHSTQRQAYDAVAEGFGPGFNGPLLVVADLTGAPQPEDAARRVHAALAGTEGVAMAATPEFNPAGDTAIIGVVPGSGPDSEQTEQLVQRLRGGVADSVARFGARIAVTGTAAVIIDFSDRMADALWIYLLVVVGLSFLLLMTVFRSIVVPLKATVGFLLTVAATFGVLVATFQWGHLEWLGIRDTDVVVSMLPIFIIGVVFGLAMDYEVFLVTRMREEYVHGASATSSIRAGFGHGARVVAAAAIIMVSVFAGFATGEASDIVQIGVALAAAVAVDAFVVRMTIVPAVLALVGDRAWWLPEWLDRILPNLDVEGEKLRTAPGPDPADAHHRVVTPAKGSAG</sequence>
<dbReference type="InterPro" id="IPR050545">
    <property type="entry name" value="Mycobact_MmpL"/>
</dbReference>
<feature type="transmembrane region" description="Helical" evidence="8">
    <location>
        <begin position="177"/>
        <end position="197"/>
    </location>
</feature>